<organism evidence="2 3">
    <name type="scientific">Flavihumibacter petaseus NBRC 106054</name>
    <dbReference type="NCBI Taxonomy" id="1220578"/>
    <lineage>
        <taxon>Bacteria</taxon>
        <taxon>Pseudomonadati</taxon>
        <taxon>Bacteroidota</taxon>
        <taxon>Chitinophagia</taxon>
        <taxon>Chitinophagales</taxon>
        <taxon>Chitinophagaceae</taxon>
        <taxon>Flavihumibacter</taxon>
    </lineage>
</organism>
<keyword evidence="3" id="KW-1185">Reference proteome</keyword>
<feature type="signal peptide" evidence="1">
    <location>
        <begin position="1"/>
        <end position="19"/>
    </location>
</feature>
<dbReference type="STRING" id="1220578.FPE01S_01_08610"/>
<dbReference type="InterPro" id="IPR011050">
    <property type="entry name" value="Pectin_lyase_fold/virulence"/>
</dbReference>
<dbReference type="AlphaFoldDB" id="A0A0E9MWM8"/>
<evidence type="ECO:0000313" key="2">
    <source>
        <dbReference type="EMBL" id="GAO41846.1"/>
    </source>
</evidence>
<evidence type="ECO:0000313" key="3">
    <source>
        <dbReference type="Proteomes" id="UP000033121"/>
    </source>
</evidence>
<dbReference type="NCBIfam" id="NF041518">
    <property type="entry name" value="choice_anch_Q"/>
    <property type="match status" value="1"/>
</dbReference>
<dbReference type="InterPro" id="IPR012334">
    <property type="entry name" value="Pectin_lyas_fold"/>
</dbReference>
<accession>A0A0E9MWM8</accession>
<reference evidence="2 3" key="1">
    <citation type="submission" date="2015-04" db="EMBL/GenBank/DDBJ databases">
        <title>Whole genome shotgun sequence of Flavihumibacter petaseus NBRC 106054.</title>
        <authorList>
            <person name="Miyazawa S."/>
            <person name="Hosoyama A."/>
            <person name="Hashimoto M."/>
            <person name="Noguchi M."/>
            <person name="Tsuchikane K."/>
            <person name="Ohji S."/>
            <person name="Yamazoe A."/>
            <person name="Ichikawa N."/>
            <person name="Kimura A."/>
            <person name="Fujita N."/>
        </authorList>
    </citation>
    <scope>NUCLEOTIDE SEQUENCE [LARGE SCALE GENOMIC DNA]</scope>
    <source>
        <strain evidence="2 3">NBRC 106054</strain>
    </source>
</reference>
<sequence>MVRGFLFCLFIGFLFSACTKDSLLTSPEAGLAVSTDSLHFDTLFTQTGSITLSFRIYNLNDQRIRISKVALAGGGNSKFRINVNGDQGPIVENIDINARDSAHVFVNTRIDGTGSTLPYVVQDSILIEWNGNNRWVQLDAWGQNAHFHRNGIISSSQTWTNDLPHVLLGQFTVASGATLRLEKGTKVYCHADAPFRVDGTLIANGGPDDEERVVFSGDRLDAPYRDFPAAWPGIHFRSGSKNNSMTYTSVQQAYQGIISEIPDGPAPGLTLKQCIINNAWDAGLLAIGSHIDATNCLISNCGKNVQLVYGGTYNFDQCTMASYSNLYFIHEHPVVWVTNVLTIDGIDYLAPLDAVFTNCIVWGDGTLVPDEFLAEQKAGPPYNVIYQNSLWKMTTVPSHITVSAVLTNEDPWFVNVGGEIKSADFHLQDGSPAIDKGKVNGITVDLDGLKRPVNAPDMGAYEKQ</sequence>
<dbReference type="RefSeq" id="WP_046367638.1">
    <property type="nucleotide sequence ID" value="NZ_BBWV01000001.1"/>
</dbReference>
<dbReference type="OrthoDB" id="1111178at2"/>
<proteinExistence type="predicted"/>
<dbReference type="Gene3D" id="2.160.20.10">
    <property type="entry name" value="Single-stranded right-handed beta-helix, Pectin lyase-like"/>
    <property type="match status" value="1"/>
</dbReference>
<keyword evidence="1" id="KW-0732">Signal</keyword>
<dbReference type="SUPFAM" id="SSF51126">
    <property type="entry name" value="Pectin lyase-like"/>
    <property type="match status" value="1"/>
</dbReference>
<protein>
    <recommendedName>
        <fullName evidence="4">Right handed beta helix domain-containing protein</fullName>
    </recommendedName>
</protein>
<evidence type="ECO:0008006" key="4">
    <source>
        <dbReference type="Google" id="ProtNLM"/>
    </source>
</evidence>
<comment type="caution">
    <text evidence="2">The sequence shown here is derived from an EMBL/GenBank/DDBJ whole genome shotgun (WGS) entry which is preliminary data.</text>
</comment>
<dbReference type="EMBL" id="BBWV01000001">
    <property type="protein sequence ID" value="GAO41846.1"/>
    <property type="molecule type" value="Genomic_DNA"/>
</dbReference>
<gene>
    <name evidence="2" type="ORF">FPE01S_01_08610</name>
</gene>
<name>A0A0E9MWM8_9BACT</name>
<dbReference type="PROSITE" id="PS51257">
    <property type="entry name" value="PROKAR_LIPOPROTEIN"/>
    <property type="match status" value="1"/>
</dbReference>
<dbReference type="Proteomes" id="UP000033121">
    <property type="component" value="Unassembled WGS sequence"/>
</dbReference>
<dbReference type="InterPro" id="IPR059226">
    <property type="entry name" value="Choice_anch_Q_dom"/>
</dbReference>
<feature type="chain" id="PRO_5002429570" description="Right handed beta helix domain-containing protein" evidence="1">
    <location>
        <begin position="20"/>
        <end position="464"/>
    </location>
</feature>
<evidence type="ECO:0000256" key="1">
    <source>
        <dbReference type="SAM" id="SignalP"/>
    </source>
</evidence>